<feature type="compositionally biased region" description="Basic residues" evidence="1">
    <location>
        <begin position="436"/>
        <end position="451"/>
    </location>
</feature>
<feature type="compositionally biased region" description="Basic residues" evidence="1">
    <location>
        <begin position="476"/>
        <end position="486"/>
    </location>
</feature>
<protein>
    <submittedName>
        <fullName evidence="2">ABC transporter, substrate-binding protein (Cluster 5, nickel/peptides/opines)</fullName>
    </submittedName>
</protein>
<feature type="compositionally biased region" description="Basic and acidic residues" evidence="1">
    <location>
        <begin position="62"/>
        <end position="71"/>
    </location>
</feature>
<feature type="region of interest" description="Disordered" evidence="1">
    <location>
        <begin position="526"/>
        <end position="545"/>
    </location>
</feature>
<sequence>DHPRRATLLPPTARRRGGRAADAARGAGAGGRARPRRAVPLRPRDRRRAARRRRVRVGGAGRDAEARRRPEGWAAGGPDGARPAQAEPDGDLARRRAHLRPADPRPGRPHGRAGAGRELDDLAGRTGLHLQAPPGRHVPRRDAAEGKRRQVQFRAAGRPGDGLDERRRPRLGRFGRGAGRRDGGPEPGGAGRLAAGGAGRSELHRDVGGVRQGEQQRRLPDRDGDGAVHLRGVHPEHPGHPGQEPDLLGGGPAVRRRAGADDRLRRHLADDGGGDRDGRHDRVRAAARHRDSGAGREPPAGRGVQHQHPVHRLQPDAGAIHQPARAAGDRRGRRPGGDAGADRLRPGHADRDPLPARFLGGAAAGGSAGGRRSGAATDGRSGFPRRLPDDDHLLVAVLVPVERGGRAPGAAEPDRDRGRAESGRERDDDRAGLRRQGVRHRRHRRERLRRPPRADAELQGGRGGQLHGLREPAGRRAGRPRDRRYRPGAAGRDLPGDPAPPAPGSAVGLPLCRQPVRGAAKRCDGLRAHPDRQQPRAAADLAGSV</sequence>
<feature type="region of interest" description="Disordered" evidence="1">
    <location>
        <begin position="1"/>
        <end position="511"/>
    </location>
</feature>
<reference evidence="2" key="1">
    <citation type="submission" date="2020-02" db="EMBL/GenBank/DDBJ databases">
        <authorList>
            <person name="Meier V. D."/>
        </authorList>
    </citation>
    <scope>NUCLEOTIDE SEQUENCE</scope>
    <source>
        <strain evidence="2">AVDCRST_MAG19</strain>
    </source>
</reference>
<feature type="compositionally biased region" description="Basic and acidic residues" evidence="1">
    <location>
        <begin position="412"/>
        <end position="432"/>
    </location>
</feature>
<feature type="compositionally biased region" description="Basic and acidic residues" evidence="1">
    <location>
        <begin position="258"/>
        <end position="294"/>
    </location>
</feature>
<feature type="non-terminal residue" evidence="2">
    <location>
        <position position="545"/>
    </location>
</feature>
<gene>
    <name evidence="2" type="ORF">AVDCRST_MAG19-2819</name>
</gene>
<feature type="non-terminal residue" evidence="2">
    <location>
        <position position="1"/>
    </location>
</feature>
<feature type="compositionally biased region" description="Gly residues" evidence="1">
    <location>
        <begin position="362"/>
        <end position="372"/>
    </location>
</feature>
<evidence type="ECO:0000313" key="2">
    <source>
        <dbReference type="EMBL" id="CAA9571471.1"/>
    </source>
</evidence>
<accession>A0A6J4V7I1</accession>
<proteinExistence type="predicted"/>
<feature type="compositionally biased region" description="Basic and acidic residues" evidence="1">
    <location>
        <begin position="201"/>
        <end position="239"/>
    </location>
</feature>
<feature type="compositionally biased region" description="Basic residues" evidence="1">
    <location>
        <begin position="33"/>
        <end position="56"/>
    </location>
</feature>
<feature type="compositionally biased region" description="Gly residues" evidence="1">
    <location>
        <begin position="185"/>
        <end position="199"/>
    </location>
</feature>
<evidence type="ECO:0000256" key="1">
    <source>
        <dbReference type="SAM" id="MobiDB-lite"/>
    </source>
</evidence>
<dbReference type="EMBL" id="CADCWL010000143">
    <property type="protein sequence ID" value="CAA9571471.1"/>
    <property type="molecule type" value="Genomic_DNA"/>
</dbReference>
<organism evidence="2">
    <name type="scientific">uncultured Thermomicrobiales bacterium</name>
    <dbReference type="NCBI Taxonomy" id="1645740"/>
    <lineage>
        <taxon>Bacteria</taxon>
        <taxon>Pseudomonadati</taxon>
        <taxon>Thermomicrobiota</taxon>
        <taxon>Thermomicrobia</taxon>
        <taxon>Thermomicrobiales</taxon>
        <taxon>environmental samples</taxon>
    </lineage>
</organism>
<feature type="compositionally biased region" description="Low complexity" evidence="1">
    <location>
        <begin position="373"/>
        <end position="382"/>
    </location>
</feature>
<feature type="compositionally biased region" description="Basic and acidic residues" evidence="1">
    <location>
        <begin position="340"/>
        <end position="354"/>
    </location>
</feature>
<name>A0A6J4V7I1_9BACT</name>
<dbReference type="AlphaFoldDB" id="A0A6J4V7I1"/>